<dbReference type="InterPro" id="IPR013705">
    <property type="entry name" value="Sterol_MeTrfase_C"/>
</dbReference>
<evidence type="ECO:0000256" key="6">
    <source>
        <dbReference type="RuleBase" id="RU362025"/>
    </source>
</evidence>
<keyword evidence="3 5" id="KW-0949">S-adenosyl-L-methionine</keyword>
<evidence type="ECO:0000313" key="8">
    <source>
        <dbReference type="EMBL" id="CAB9504095.1"/>
    </source>
</evidence>
<dbReference type="InterPro" id="IPR013216">
    <property type="entry name" value="Methyltransf_11"/>
</dbReference>
<dbReference type="OrthoDB" id="36808at2759"/>
<keyword evidence="1 5" id="KW-0489">Methyltransferase</keyword>
<dbReference type="Gene3D" id="3.40.50.150">
    <property type="entry name" value="Vaccinia Virus protein VP39"/>
    <property type="match status" value="1"/>
</dbReference>
<evidence type="ECO:0000256" key="3">
    <source>
        <dbReference type="ARBA" id="ARBA00022691"/>
    </source>
</evidence>
<dbReference type="CDD" id="cd02440">
    <property type="entry name" value="AdoMet_MTases"/>
    <property type="match status" value="1"/>
</dbReference>
<comment type="similarity">
    <text evidence="4 5 6">Belongs to the class I-like SAM-binding methyltransferase superfamily. Erg6/SMT family.</text>
</comment>
<dbReference type="InterPro" id="IPR050447">
    <property type="entry name" value="Erg6_SMT_methyltransf"/>
</dbReference>
<dbReference type="GO" id="GO:0003838">
    <property type="term" value="F:sterol 24-C-methyltransferase activity"/>
    <property type="evidence" value="ECO:0007669"/>
    <property type="project" value="TreeGrafter"/>
</dbReference>
<feature type="domain" description="SAM-dependent methyltransferase Erg6/SMT-type" evidence="7">
    <location>
        <begin position="120"/>
        <end position="414"/>
    </location>
</feature>
<dbReference type="InterPro" id="IPR030384">
    <property type="entry name" value="MeTrfase_SMT"/>
</dbReference>
<protein>
    <recommendedName>
        <fullName evidence="6">Methyltransferase</fullName>
        <ecNumber evidence="6">2.1.1.-</ecNumber>
    </recommendedName>
</protein>
<dbReference type="SUPFAM" id="SSF53335">
    <property type="entry name" value="S-adenosyl-L-methionine-dependent methyltransferases"/>
    <property type="match status" value="1"/>
</dbReference>
<accession>A0A9N8DP10</accession>
<comment type="caution">
    <text evidence="8">The sequence shown here is derived from an EMBL/GenBank/DDBJ whole genome shotgun (WGS) entry which is preliminary data.</text>
</comment>
<sequence>MVLSAKTEKMLNDISKAMMDEGSVTPVGMACMAFVGANVAYRVSRTLKRDAHGGTFTDFFTGSFNLLSNKESVLSRDKVKDSIDGYENLFDGARKETGKIHSDDSIKKREKEYKTMVDSFYNLVTDFYEWGWGQSFHFAPRVKGETFIESIKRCEYYLALRAGMGPKTKAIDVGCGVGGPMRNIQQFTGSDITGVTINEYQVKVGNEYCQQKGIGEKCRLVQGDFQKLDEIFEPDTYDVAFAIEATCHSPDRVKCFSGVNKSLKKGGIFVGYDWVVLPEGGFDKNNKRHLEIKEGIEVGNGLPTLATSADVVKALEDSGFEVLEHFDANKSVHSPSQIPWYDTLNGSYTIKGFRMTRLGRICTHILVNTLEFLWIAPKGTVKVSALLNATALDLVEGGKDEIFTPSYFFMARKK</sequence>
<evidence type="ECO:0000256" key="5">
    <source>
        <dbReference type="PROSITE-ProRule" id="PRU01022"/>
    </source>
</evidence>
<dbReference type="GO" id="GO:0016126">
    <property type="term" value="P:sterol biosynthetic process"/>
    <property type="evidence" value="ECO:0007669"/>
    <property type="project" value="TreeGrafter"/>
</dbReference>
<gene>
    <name evidence="8" type="ORF">SEMRO_185_G080420.1</name>
</gene>
<dbReference type="EMBL" id="CAICTM010000184">
    <property type="protein sequence ID" value="CAB9504095.1"/>
    <property type="molecule type" value="Genomic_DNA"/>
</dbReference>
<proteinExistence type="inferred from homology"/>
<evidence type="ECO:0000256" key="1">
    <source>
        <dbReference type="ARBA" id="ARBA00022603"/>
    </source>
</evidence>
<dbReference type="PANTHER" id="PTHR44068:SF1">
    <property type="entry name" value="HYPOTHETICAL LOC100005854"/>
    <property type="match status" value="1"/>
</dbReference>
<dbReference type="Pfam" id="PF08241">
    <property type="entry name" value="Methyltransf_11"/>
    <property type="match status" value="1"/>
</dbReference>
<evidence type="ECO:0000256" key="4">
    <source>
        <dbReference type="ARBA" id="ARBA00038188"/>
    </source>
</evidence>
<keyword evidence="9" id="KW-1185">Reference proteome</keyword>
<dbReference type="InterPro" id="IPR029063">
    <property type="entry name" value="SAM-dependent_MTases_sf"/>
</dbReference>
<keyword evidence="2 5" id="KW-0808">Transferase</keyword>
<dbReference type="GO" id="GO:0005783">
    <property type="term" value="C:endoplasmic reticulum"/>
    <property type="evidence" value="ECO:0007669"/>
    <property type="project" value="TreeGrafter"/>
</dbReference>
<dbReference type="AlphaFoldDB" id="A0A9N8DP10"/>
<reference evidence="8" key="1">
    <citation type="submission" date="2020-06" db="EMBL/GenBank/DDBJ databases">
        <authorList>
            <consortium name="Plant Systems Biology data submission"/>
        </authorList>
    </citation>
    <scope>NUCLEOTIDE SEQUENCE</scope>
    <source>
        <strain evidence="8">D6</strain>
    </source>
</reference>
<dbReference type="PROSITE" id="PS51685">
    <property type="entry name" value="SAM_MT_ERG6_SMT"/>
    <property type="match status" value="1"/>
</dbReference>
<dbReference type="SMART" id="SM00828">
    <property type="entry name" value="PKS_MT"/>
    <property type="match status" value="1"/>
</dbReference>
<dbReference type="GO" id="GO:0032259">
    <property type="term" value="P:methylation"/>
    <property type="evidence" value="ECO:0007669"/>
    <property type="project" value="UniProtKB-KW"/>
</dbReference>
<dbReference type="EC" id="2.1.1.-" evidence="6"/>
<evidence type="ECO:0000313" key="9">
    <source>
        <dbReference type="Proteomes" id="UP001153069"/>
    </source>
</evidence>
<dbReference type="InterPro" id="IPR020803">
    <property type="entry name" value="MeTfrase_dom"/>
</dbReference>
<organism evidence="8 9">
    <name type="scientific">Seminavis robusta</name>
    <dbReference type="NCBI Taxonomy" id="568900"/>
    <lineage>
        <taxon>Eukaryota</taxon>
        <taxon>Sar</taxon>
        <taxon>Stramenopiles</taxon>
        <taxon>Ochrophyta</taxon>
        <taxon>Bacillariophyta</taxon>
        <taxon>Bacillariophyceae</taxon>
        <taxon>Bacillariophycidae</taxon>
        <taxon>Naviculales</taxon>
        <taxon>Naviculaceae</taxon>
        <taxon>Seminavis</taxon>
    </lineage>
</organism>
<dbReference type="PANTHER" id="PTHR44068">
    <property type="entry name" value="ZGC:194242"/>
    <property type="match status" value="1"/>
</dbReference>
<dbReference type="Proteomes" id="UP001153069">
    <property type="component" value="Unassembled WGS sequence"/>
</dbReference>
<dbReference type="Pfam" id="PF08498">
    <property type="entry name" value="Sterol_MT_C"/>
    <property type="match status" value="1"/>
</dbReference>
<evidence type="ECO:0000256" key="2">
    <source>
        <dbReference type="ARBA" id="ARBA00022679"/>
    </source>
</evidence>
<name>A0A9N8DP10_9STRA</name>
<evidence type="ECO:0000259" key="7">
    <source>
        <dbReference type="PROSITE" id="PS51685"/>
    </source>
</evidence>